<evidence type="ECO:0000256" key="1">
    <source>
        <dbReference type="SAM" id="Phobius"/>
    </source>
</evidence>
<keyword evidence="1" id="KW-1133">Transmembrane helix</keyword>
<keyword evidence="1" id="KW-0472">Membrane</keyword>
<organism evidence="2">
    <name type="scientific">freshwater metagenome</name>
    <dbReference type="NCBI Taxonomy" id="449393"/>
    <lineage>
        <taxon>unclassified sequences</taxon>
        <taxon>metagenomes</taxon>
        <taxon>ecological metagenomes</taxon>
    </lineage>
</organism>
<dbReference type="AlphaFoldDB" id="A0A6J5YNN3"/>
<sequence length="366" mass="40249">MKKVALLLLTLTFFLITPPVHAATPVVRITDIPHTDFQGNFRDNKLALSLTPDGELGKALARASTTTTWVIDAALLDEIIDMSDGYQYLGKEDPIGANVALLWLQQLKVLTEGAPVVALPYGNPDASLARSLSRSELTLYSELGRSKLEEFFGRAVISQNGWGKGKSQLSSEFKALYKSNRFQLANLARAISAEEIPLLRARLGRILNPDLSSQDRAYFSYQGRDATNNIVKKLRVVSGRYQLTSETVKVPLTIINDFETDTVLTLSLLPMNYRIQVESLYDIVIPAKSRIQIAVPFMVIASGSTVVEAQLMTAEGVSIGALSKLSLSMTVIDSRVAWFTTGAGVILFLAAATQTARRIRRSRREK</sequence>
<proteinExistence type="predicted"/>
<accession>A0A6J5YNN3</accession>
<protein>
    <submittedName>
        <fullName evidence="2">Unannotated protein</fullName>
    </submittedName>
</protein>
<dbReference type="Pfam" id="PF19516">
    <property type="entry name" value="DUF6049"/>
    <property type="match status" value="1"/>
</dbReference>
<gene>
    <name evidence="2" type="ORF">UFOPK3775_00260</name>
</gene>
<dbReference type="InterPro" id="IPR046112">
    <property type="entry name" value="DUF6049"/>
</dbReference>
<dbReference type="EMBL" id="CAESAK010000020">
    <property type="protein sequence ID" value="CAB4332145.1"/>
    <property type="molecule type" value="Genomic_DNA"/>
</dbReference>
<feature type="transmembrane region" description="Helical" evidence="1">
    <location>
        <begin position="336"/>
        <end position="356"/>
    </location>
</feature>
<keyword evidence="1" id="KW-0812">Transmembrane</keyword>
<name>A0A6J5YNN3_9ZZZZ</name>
<reference evidence="2" key="1">
    <citation type="submission" date="2020-05" db="EMBL/GenBank/DDBJ databases">
        <authorList>
            <person name="Chiriac C."/>
            <person name="Salcher M."/>
            <person name="Ghai R."/>
            <person name="Kavagutti S V."/>
        </authorList>
    </citation>
    <scope>NUCLEOTIDE SEQUENCE</scope>
</reference>
<evidence type="ECO:0000313" key="2">
    <source>
        <dbReference type="EMBL" id="CAB4332145.1"/>
    </source>
</evidence>